<name>A0A3L7ABJ5_9MICO</name>
<dbReference type="InterPro" id="IPR002543">
    <property type="entry name" value="FtsK_dom"/>
</dbReference>
<evidence type="ECO:0000313" key="5">
    <source>
        <dbReference type="Proteomes" id="UP000272503"/>
    </source>
</evidence>
<dbReference type="Gene3D" id="3.40.50.300">
    <property type="entry name" value="P-loop containing nucleotide triphosphate hydrolases"/>
    <property type="match status" value="2"/>
</dbReference>
<dbReference type="Proteomes" id="UP000272503">
    <property type="component" value="Unassembled WGS sequence"/>
</dbReference>
<dbReference type="InterPro" id="IPR027417">
    <property type="entry name" value="P-loop_NTPase"/>
</dbReference>
<organism evidence="4 5">
    <name type="scientific">Mycetocola tolaasinivorans</name>
    <dbReference type="NCBI Taxonomy" id="76635"/>
    <lineage>
        <taxon>Bacteria</taxon>
        <taxon>Bacillati</taxon>
        <taxon>Actinomycetota</taxon>
        <taxon>Actinomycetes</taxon>
        <taxon>Micrococcales</taxon>
        <taxon>Microbacteriaceae</taxon>
        <taxon>Mycetocola</taxon>
    </lineage>
</organism>
<evidence type="ECO:0000256" key="2">
    <source>
        <dbReference type="SAM" id="MobiDB-lite"/>
    </source>
</evidence>
<dbReference type="NCBIfam" id="TIGR03925">
    <property type="entry name" value="T7SS_EccC_b"/>
    <property type="match status" value="1"/>
</dbReference>
<dbReference type="GO" id="GO:0005524">
    <property type="term" value="F:ATP binding"/>
    <property type="evidence" value="ECO:0007669"/>
    <property type="project" value="UniProtKB-UniRule"/>
</dbReference>
<reference evidence="4 5" key="1">
    <citation type="submission" date="2018-10" db="EMBL/GenBank/DDBJ databases">
        <authorList>
            <person name="Li J."/>
        </authorList>
    </citation>
    <scope>NUCLEOTIDE SEQUENCE [LARGE SCALE GENOMIC DNA]</scope>
    <source>
        <strain evidence="4 5">IF 016277</strain>
    </source>
</reference>
<feature type="region of interest" description="Disordered" evidence="2">
    <location>
        <begin position="35"/>
        <end position="88"/>
    </location>
</feature>
<protein>
    <submittedName>
        <fullName evidence="4">Type VII secretion protein EccCb</fullName>
    </submittedName>
</protein>
<dbReference type="PROSITE" id="PS00675">
    <property type="entry name" value="SIGMA54_INTERACT_1"/>
    <property type="match status" value="1"/>
</dbReference>
<accession>A0A3L7ABJ5</accession>
<comment type="caution">
    <text evidence="4">The sequence shown here is derived from an EMBL/GenBank/DDBJ whole genome shotgun (WGS) entry which is preliminary data.</text>
</comment>
<keyword evidence="1" id="KW-0547">Nucleotide-binding</keyword>
<dbReference type="Pfam" id="PF01580">
    <property type="entry name" value="FtsK_SpoIIIE"/>
    <property type="match status" value="2"/>
</dbReference>
<feature type="region of interest" description="Disordered" evidence="2">
    <location>
        <begin position="1"/>
        <end position="20"/>
    </location>
</feature>
<proteinExistence type="predicted"/>
<dbReference type="InterPro" id="IPR023837">
    <property type="entry name" value="EccCb-like_Actinobacteria"/>
</dbReference>
<dbReference type="OrthoDB" id="9807790at2"/>
<feature type="compositionally biased region" description="Basic residues" evidence="2">
    <location>
        <begin position="9"/>
        <end position="20"/>
    </location>
</feature>
<feature type="domain" description="FtsK" evidence="3">
    <location>
        <begin position="304"/>
        <end position="487"/>
    </location>
</feature>
<keyword evidence="1" id="KW-0067">ATP-binding</keyword>
<sequence>MAPAARNSAHPRRTHGRTRGQLRARAALAELACGAPADGAARHRRRPARTASRHPHRGSLRRGRAPRDRRRTALGQEHARTHPGGRALAAPYAARGAVLRDRLRRELLRHARPPAHCRPRDPHRGRYRAAGGADDGYGDIFLIIDGIGTVRSDFESLETPIQLIAARGLSYGVHVVITAGRWLEVRPNLKDLLGSRIELRLGDAANSEVDRKAAGNVNADRPGRGLAPSALQMLTALPRVDGDPDSGSLSSGVDDLVNKTASAWVREPGPKLRLLPELLPMEQLHQHPATHPALLQLSVDEASLEPFGLDPRAEPHLFLYGDSGSGKSTMLRGYIREIVRRYRPGEARIFMIDYRRANLGEIPEEYLGAYMTGHEQTMASISQLVEFFRGRLPGPDVTADQLRARSWWSGSEGFVLIDDYDLVATSQGNPAAPLSQLLAQAADVGLHVIVTRRSGGASRAAYDPVLQGMTDLGVTGILLSGNPEEGQLIGKIKAMPAVPGHAQVISRERGYFIAQLAHSATLHEMESGTD</sequence>
<gene>
    <name evidence="4" type="primary">eccCb</name>
    <name evidence="4" type="ORF">D9V32_05250</name>
</gene>
<evidence type="ECO:0000256" key="1">
    <source>
        <dbReference type="PROSITE-ProRule" id="PRU00289"/>
    </source>
</evidence>
<evidence type="ECO:0000313" key="4">
    <source>
        <dbReference type="EMBL" id="RLP77031.1"/>
    </source>
</evidence>
<evidence type="ECO:0000259" key="3">
    <source>
        <dbReference type="PROSITE" id="PS50901"/>
    </source>
</evidence>
<feature type="binding site" evidence="1">
    <location>
        <begin position="321"/>
        <end position="328"/>
    </location>
    <ligand>
        <name>ATP</name>
        <dbReference type="ChEBI" id="CHEBI:30616"/>
    </ligand>
</feature>
<dbReference type="PROSITE" id="PS50901">
    <property type="entry name" value="FTSK"/>
    <property type="match status" value="1"/>
</dbReference>
<dbReference type="SUPFAM" id="SSF52540">
    <property type="entry name" value="P-loop containing nucleoside triphosphate hydrolases"/>
    <property type="match status" value="1"/>
</dbReference>
<feature type="compositionally biased region" description="Basic residues" evidence="2">
    <location>
        <begin position="42"/>
        <end position="72"/>
    </location>
</feature>
<dbReference type="InterPro" id="IPR025662">
    <property type="entry name" value="Sigma_54_int_dom_ATP-bd_1"/>
</dbReference>
<dbReference type="EMBL" id="RCUX01000003">
    <property type="protein sequence ID" value="RLP77031.1"/>
    <property type="molecule type" value="Genomic_DNA"/>
</dbReference>
<keyword evidence="5" id="KW-1185">Reference proteome</keyword>
<dbReference type="AlphaFoldDB" id="A0A3L7ABJ5"/>
<dbReference type="GO" id="GO:0003677">
    <property type="term" value="F:DNA binding"/>
    <property type="evidence" value="ECO:0007669"/>
    <property type="project" value="InterPro"/>
</dbReference>